<dbReference type="Proteomes" id="UP000245081">
    <property type="component" value="Unassembled WGS sequence"/>
</dbReference>
<proteinExistence type="predicted"/>
<accession>A0A2R5F9U6</accession>
<keyword evidence="1" id="KW-0472">Membrane</keyword>
<reference evidence="2 3" key="1">
    <citation type="journal article" date="2018" name="Environ. Microbiol.">
        <title>Isolation and genomic characterization of Novimethylophilus kurashikiensis gen. nov. sp. nov., a new lanthanide-dependent methylotrophic species of Methylophilaceae.</title>
        <authorList>
            <person name="Lv H."/>
            <person name="Sahin N."/>
            <person name="Tani A."/>
        </authorList>
    </citation>
    <scope>NUCLEOTIDE SEQUENCE [LARGE SCALE GENOMIC DNA]</scope>
    <source>
        <strain evidence="2 3">La2-4</strain>
    </source>
</reference>
<dbReference type="OrthoDB" id="5609302at2"/>
<keyword evidence="1" id="KW-0812">Transmembrane</keyword>
<keyword evidence="3" id="KW-1185">Reference proteome</keyword>
<comment type="caution">
    <text evidence="2">The sequence shown here is derived from an EMBL/GenBank/DDBJ whole genome shotgun (WGS) entry which is preliminary data.</text>
</comment>
<feature type="transmembrane region" description="Helical" evidence="1">
    <location>
        <begin position="49"/>
        <end position="69"/>
    </location>
</feature>
<dbReference type="EMBL" id="BDOQ01000003">
    <property type="protein sequence ID" value="GBG13461.1"/>
    <property type="molecule type" value="Genomic_DNA"/>
</dbReference>
<feature type="transmembrane region" description="Helical" evidence="1">
    <location>
        <begin position="21"/>
        <end position="43"/>
    </location>
</feature>
<gene>
    <name evidence="2" type="ORF">NMK_1008</name>
</gene>
<dbReference type="AlphaFoldDB" id="A0A2R5F9U6"/>
<evidence type="ECO:0000256" key="1">
    <source>
        <dbReference type="SAM" id="Phobius"/>
    </source>
</evidence>
<protein>
    <submittedName>
        <fullName evidence="2">Uncharacterized protein</fullName>
    </submittedName>
</protein>
<sequence length="115" mass="12665">MKQDMKSRIQRMFLQDCAMAWVDILLLWGAVGFVLVSILSIVHDPQIRFAMYCGSGLLVLFNTASVTAMTTHYAEDKDFIYGLDIKHLDANRAAAKQAKADAAADALNVVPSTTK</sequence>
<evidence type="ECO:0000313" key="3">
    <source>
        <dbReference type="Proteomes" id="UP000245081"/>
    </source>
</evidence>
<organism evidence="2 3">
    <name type="scientific">Novimethylophilus kurashikiensis</name>
    <dbReference type="NCBI Taxonomy" id="1825523"/>
    <lineage>
        <taxon>Bacteria</taxon>
        <taxon>Pseudomonadati</taxon>
        <taxon>Pseudomonadota</taxon>
        <taxon>Betaproteobacteria</taxon>
        <taxon>Nitrosomonadales</taxon>
        <taxon>Methylophilaceae</taxon>
        <taxon>Novimethylophilus</taxon>
    </lineage>
</organism>
<name>A0A2R5F9U6_9PROT</name>
<keyword evidence="1" id="KW-1133">Transmembrane helix</keyword>
<evidence type="ECO:0000313" key="2">
    <source>
        <dbReference type="EMBL" id="GBG13461.1"/>
    </source>
</evidence>